<dbReference type="InterPro" id="IPR050228">
    <property type="entry name" value="Carboxylesterase_BioH"/>
</dbReference>
<organism evidence="2 3">
    <name type="scientific">Alkalicoccus halolimnae</name>
    <dbReference type="NCBI Taxonomy" id="1667239"/>
    <lineage>
        <taxon>Bacteria</taxon>
        <taxon>Bacillati</taxon>
        <taxon>Bacillota</taxon>
        <taxon>Bacilli</taxon>
        <taxon>Bacillales</taxon>
        <taxon>Bacillaceae</taxon>
        <taxon>Alkalicoccus</taxon>
    </lineage>
</organism>
<keyword evidence="2" id="KW-0378">Hydrolase</keyword>
<evidence type="ECO:0000259" key="1">
    <source>
        <dbReference type="Pfam" id="PF00561"/>
    </source>
</evidence>
<reference evidence="2 3" key="1">
    <citation type="submission" date="2024-01" db="EMBL/GenBank/DDBJ databases">
        <title>Complete Genome Sequence of Alkalicoccus halolimnae BZ-SZ-XJ29T, a Moderately Halophilic Bacterium Isolated from a Salt Lake.</title>
        <authorList>
            <person name="Zhao B."/>
        </authorList>
    </citation>
    <scope>NUCLEOTIDE SEQUENCE [LARGE SCALE GENOMIC DNA]</scope>
    <source>
        <strain evidence="2 3">BZ-SZ-XJ29</strain>
    </source>
</reference>
<gene>
    <name evidence="2" type="ORF">FTX54_015080</name>
</gene>
<dbReference type="PANTHER" id="PTHR43194">
    <property type="entry name" value="HYDROLASE ALPHA/BETA FOLD FAMILY"/>
    <property type="match status" value="1"/>
</dbReference>
<dbReference type="InterPro" id="IPR029058">
    <property type="entry name" value="AB_hydrolase_fold"/>
</dbReference>
<dbReference type="EMBL" id="CP144914">
    <property type="protein sequence ID" value="WWD79700.1"/>
    <property type="molecule type" value="Genomic_DNA"/>
</dbReference>
<proteinExistence type="predicted"/>
<sequence length="275" mass="31374">MITGHYVSLTYRNKSVDVYYETAGSGIPLVCLHTAGADSRQYHPLMKTAEVTDHFQVLAFDLPCHGRSMPPEGWWEEEYLLTTNDYVDLIFQFLKAAGVKQPIMMGCSMGGSILLELACREPQMFRAFLPLESAAKTPGRLNDYLYHPQIHGGEMCAENVYGTMAPQSPVKDRKDIWWIYSQSAPGIYYGDIYFYSEEWDAREKLAHIDTNACPIYFFTGEYDYSCTPEMTEETAAQIKGAEICIMKQLGHFPMSENFPLFYSYIKPVLNQFKEG</sequence>
<dbReference type="SUPFAM" id="SSF53474">
    <property type="entry name" value="alpha/beta-Hydrolases"/>
    <property type="match status" value="1"/>
</dbReference>
<dbReference type="PANTHER" id="PTHR43194:SF2">
    <property type="entry name" value="PEROXISOMAL MEMBRANE PROTEIN LPX1"/>
    <property type="match status" value="1"/>
</dbReference>
<dbReference type="Proteomes" id="UP000321816">
    <property type="component" value="Chromosome"/>
</dbReference>
<feature type="domain" description="AB hydrolase-1" evidence="1">
    <location>
        <begin position="28"/>
        <end position="128"/>
    </location>
</feature>
<dbReference type="InterPro" id="IPR000073">
    <property type="entry name" value="AB_hydrolase_1"/>
</dbReference>
<dbReference type="RefSeq" id="WP_147803637.1">
    <property type="nucleotide sequence ID" value="NZ_CP144914.1"/>
</dbReference>
<evidence type="ECO:0000313" key="2">
    <source>
        <dbReference type="EMBL" id="WWD79700.1"/>
    </source>
</evidence>
<protein>
    <submittedName>
        <fullName evidence="2">Alpha/beta hydrolase</fullName>
    </submittedName>
</protein>
<dbReference type="OrthoDB" id="9808398at2"/>
<name>A0A5C7FGS2_9BACI</name>
<dbReference type="GO" id="GO:0016787">
    <property type="term" value="F:hydrolase activity"/>
    <property type="evidence" value="ECO:0007669"/>
    <property type="project" value="UniProtKB-KW"/>
</dbReference>
<dbReference type="Gene3D" id="3.40.50.1820">
    <property type="entry name" value="alpha/beta hydrolase"/>
    <property type="match status" value="1"/>
</dbReference>
<dbReference type="KEGG" id="ahal:FTX54_015080"/>
<accession>A0A5C7FGS2</accession>
<evidence type="ECO:0000313" key="3">
    <source>
        <dbReference type="Proteomes" id="UP000321816"/>
    </source>
</evidence>
<keyword evidence="3" id="KW-1185">Reference proteome</keyword>
<dbReference type="AlphaFoldDB" id="A0A5C7FGS2"/>
<dbReference type="Pfam" id="PF00561">
    <property type="entry name" value="Abhydrolase_1"/>
    <property type="match status" value="1"/>
</dbReference>